<sequence>MTTRDEAKREIHHISKDVSARISTAQVIVSLGCAVRQLIDNSLDASAQSIEIRTRNNGYESVEITDDGTGIESDNFDSLCKPHSTSKLSGLMILVIFLCTLEFRGEALNALCALASITVITRHRSDHLGTKLRFGHSGNIIESVSAARSVGATVIVENLFETLPVRRKEFEKTSKKRQWKMVKMRQLQPKHSSHPTSEFDRPNFTRATRGTLREAMRRAYRRSLCSGGCLISADHYEHYGHPERMDPMACGNFTD</sequence>
<evidence type="ECO:0000313" key="4">
    <source>
        <dbReference type="WBParaSite" id="HCON_00031920-00001"/>
    </source>
</evidence>
<organism evidence="3 4">
    <name type="scientific">Haemonchus contortus</name>
    <name type="common">Barber pole worm</name>
    <dbReference type="NCBI Taxonomy" id="6289"/>
    <lineage>
        <taxon>Eukaryota</taxon>
        <taxon>Metazoa</taxon>
        <taxon>Ecdysozoa</taxon>
        <taxon>Nematoda</taxon>
        <taxon>Chromadorea</taxon>
        <taxon>Rhabditida</taxon>
        <taxon>Rhabditina</taxon>
        <taxon>Rhabditomorpha</taxon>
        <taxon>Strongyloidea</taxon>
        <taxon>Trichostrongylidae</taxon>
        <taxon>Haemonchus</taxon>
    </lineage>
</organism>
<accession>A0A7I5E6M0</accession>
<dbReference type="SUPFAM" id="SSF55874">
    <property type="entry name" value="ATPase domain of HSP90 chaperone/DNA topoisomerase II/histidine kinase"/>
    <property type="match status" value="1"/>
</dbReference>
<dbReference type="GO" id="GO:0032389">
    <property type="term" value="C:MutLalpha complex"/>
    <property type="evidence" value="ECO:0007669"/>
    <property type="project" value="TreeGrafter"/>
</dbReference>
<dbReference type="GO" id="GO:0006298">
    <property type="term" value="P:mismatch repair"/>
    <property type="evidence" value="ECO:0007669"/>
    <property type="project" value="InterPro"/>
</dbReference>
<proteinExistence type="inferred from homology"/>
<name>A0A7I5E6M0_HAECO</name>
<dbReference type="WBParaSite" id="HCON_00031920-00001">
    <property type="protein sequence ID" value="HCON_00031920-00001"/>
    <property type="gene ID" value="HCON_00031920"/>
</dbReference>
<dbReference type="GO" id="GO:0016887">
    <property type="term" value="F:ATP hydrolysis activity"/>
    <property type="evidence" value="ECO:0007669"/>
    <property type="project" value="InterPro"/>
</dbReference>
<dbReference type="OrthoDB" id="10263226at2759"/>
<dbReference type="Pfam" id="PF13589">
    <property type="entry name" value="HATPase_c_3"/>
    <property type="match status" value="1"/>
</dbReference>
<dbReference type="InterPro" id="IPR036890">
    <property type="entry name" value="HATPase_C_sf"/>
</dbReference>
<dbReference type="AlphaFoldDB" id="A0A7I5E6M0"/>
<dbReference type="OMA" id="AKHERAC"/>
<dbReference type="PANTHER" id="PTHR10073">
    <property type="entry name" value="DNA MISMATCH REPAIR PROTEIN MLH, PMS, MUTL"/>
    <property type="match status" value="1"/>
</dbReference>
<evidence type="ECO:0000256" key="1">
    <source>
        <dbReference type="ARBA" id="ARBA00006082"/>
    </source>
</evidence>
<dbReference type="Proteomes" id="UP000025227">
    <property type="component" value="Unplaced"/>
</dbReference>
<protein>
    <submittedName>
        <fullName evidence="4">HATPase_c domain-containing protein</fullName>
    </submittedName>
</protein>
<dbReference type="PANTHER" id="PTHR10073:SF52">
    <property type="entry name" value="MISMATCH REPAIR ENDONUCLEASE PMS2"/>
    <property type="match status" value="1"/>
</dbReference>
<dbReference type="InterPro" id="IPR038973">
    <property type="entry name" value="MutL/Mlh/Pms-like"/>
</dbReference>
<comment type="similarity">
    <text evidence="1">Belongs to the DNA mismatch repair MutL/HexB family.</text>
</comment>
<dbReference type="PROSITE" id="PS51257">
    <property type="entry name" value="PROKAR_LIPOPROTEIN"/>
    <property type="match status" value="1"/>
</dbReference>
<dbReference type="GO" id="GO:0140664">
    <property type="term" value="F:ATP-dependent DNA damage sensor activity"/>
    <property type="evidence" value="ECO:0007669"/>
    <property type="project" value="InterPro"/>
</dbReference>
<evidence type="ECO:0000313" key="3">
    <source>
        <dbReference type="Proteomes" id="UP000025227"/>
    </source>
</evidence>
<evidence type="ECO:0000256" key="2">
    <source>
        <dbReference type="SAM" id="MobiDB-lite"/>
    </source>
</evidence>
<feature type="region of interest" description="Disordered" evidence="2">
    <location>
        <begin position="184"/>
        <end position="203"/>
    </location>
</feature>
<dbReference type="Gene3D" id="3.30.565.10">
    <property type="entry name" value="Histidine kinase-like ATPase, C-terminal domain"/>
    <property type="match status" value="1"/>
</dbReference>
<keyword evidence="3" id="KW-1185">Reference proteome</keyword>
<reference evidence="4" key="1">
    <citation type="submission" date="2020-12" db="UniProtKB">
        <authorList>
            <consortium name="WormBaseParasite"/>
        </authorList>
    </citation>
    <scope>IDENTIFICATION</scope>
    <source>
        <strain evidence="4">MHco3</strain>
    </source>
</reference>